<evidence type="ECO:0000256" key="1">
    <source>
        <dbReference type="SAM" id="MobiDB-lite"/>
    </source>
</evidence>
<keyword evidence="3" id="KW-1185">Reference proteome</keyword>
<dbReference type="AlphaFoldDB" id="A0A5B7GPJ8"/>
<evidence type="ECO:0000313" key="3">
    <source>
        <dbReference type="Proteomes" id="UP000324222"/>
    </source>
</evidence>
<comment type="caution">
    <text evidence="2">The sequence shown here is derived from an EMBL/GenBank/DDBJ whole genome shotgun (WGS) entry which is preliminary data.</text>
</comment>
<accession>A0A5B7GPJ8</accession>
<evidence type="ECO:0000313" key="2">
    <source>
        <dbReference type="EMBL" id="MPC62061.1"/>
    </source>
</evidence>
<protein>
    <submittedName>
        <fullName evidence="2">Uncharacterized protein</fullName>
    </submittedName>
</protein>
<feature type="compositionally biased region" description="Basic and acidic residues" evidence="1">
    <location>
        <begin position="1"/>
        <end position="12"/>
    </location>
</feature>
<feature type="compositionally biased region" description="Polar residues" evidence="1">
    <location>
        <begin position="35"/>
        <end position="44"/>
    </location>
</feature>
<gene>
    <name evidence="2" type="ORF">E2C01_056141</name>
</gene>
<sequence length="188" mass="20180">MAREKSGGETPHDLAPIDSATLEALGQGAPDTEEGASQSHSKPSTCHYKRCKRCHGNSKALRLRSAEIANTAGGGHHTAATPRRPPLLSPPPAFLLPLRYLQKLSTPVEGSRSAHSDTGPIRPLPRRSPLHRCFDDDTTIRLSNQINSVSVNSSKTRSQSRHRVLLAASCVPVIKYLAYPRGGGAGPR</sequence>
<organism evidence="2 3">
    <name type="scientific">Portunus trituberculatus</name>
    <name type="common">Swimming crab</name>
    <name type="synonym">Neptunus trituberculatus</name>
    <dbReference type="NCBI Taxonomy" id="210409"/>
    <lineage>
        <taxon>Eukaryota</taxon>
        <taxon>Metazoa</taxon>
        <taxon>Ecdysozoa</taxon>
        <taxon>Arthropoda</taxon>
        <taxon>Crustacea</taxon>
        <taxon>Multicrustacea</taxon>
        <taxon>Malacostraca</taxon>
        <taxon>Eumalacostraca</taxon>
        <taxon>Eucarida</taxon>
        <taxon>Decapoda</taxon>
        <taxon>Pleocyemata</taxon>
        <taxon>Brachyura</taxon>
        <taxon>Eubrachyura</taxon>
        <taxon>Portunoidea</taxon>
        <taxon>Portunidae</taxon>
        <taxon>Portuninae</taxon>
        <taxon>Portunus</taxon>
    </lineage>
</organism>
<dbReference type="EMBL" id="VSRR010019260">
    <property type="protein sequence ID" value="MPC62061.1"/>
    <property type="molecule type" value="Genomic_DNA"/>
</dbReference>
<reference evidence="2 3" key="1">
    <citation type="submission" date="2019-05" db="EMBL/GenBank/DDBJ databases">
        <title>Another draft genome of Portunus trituberculatus and its Hox gene families provides insights of decapod evolution.</title>
        <authorList>
            <person name="Jeong J.-H."/>
            <person name="Song I."/>
            <person name="Kim S."/>
            <person name="Choi T."/>
            <person name="Kim D."/>
            <person name="Ryu S."/>
            <person name="Kim W."/>
        </authorList>
    </citation>
    <scope>NUCLEOTIDE SEQUENCE [LARGE SCALE GENOMIC DNA]</scope>
    <source>
        <tissue evidence="2">Muscle</tissue>
    </source>
</reference>
<feature type="region of interest" description="Disordered" evidence="1">
    <location>
        <begin position="107"/>
        <end position="132"/>
    </location>
</feature>
<name>A0A5B7GPJ8_PORTR</name>
<dbReference type="Proteomes" id="UP000324222">
    <property type="component" value="Unassembled WGS sequence"/>
</dbReference>
<proteinExistence type="predicted"/>
<feature type="region of interest" description="Disordered" evidence="1">
    <location>
        <begin position="1"/>
        <end position="49"/>
    </location>
</feature>